<evidence type="ECO:0000256" key="3">
    <source>
        <dbReference type="ARBA" id="ARBA00023016"/>
    </source>
</evidence>
<keyword evidence="1 5" id="KW-0678">Repressor</keyword>
<keyword evidence="8" id="KW-1185">Reference proteome</keyword>
<dbReference type="Gene3D" id="1.10.10.10">
    <property type="entry name" value="Winged helix-like DNA-binding domain superfamily/Winged helix DNA-binding domain"/>
    <property type="match status" value="1"/>
</dbReference>
<dbReference type="HAMAP" id="MF_00081">
    <property type="entry name" value="HrcA"/>
    <property type="match status" value="1"/>
</dbReference>
<dbReference type="InterPro" id="IPR036390">
    <property type="entry name" value="WH_DNA-bd_sf"/>
</dbReference>
<dbReference type="InterPro" id="IPR021153">
    <property type="entry name" value="HrcA_C"/>
</dbReference>
<gene>
    <name evidence="5 7" type="primary">hrcA</name>
    <name evidence="7" type="ORF">JZO70_11200</name>
</gene>
<dbReference type="NCBIfam" id="TIGR00331">
    <property type="entry name" value="hrcA"/>
    <property type="match status" value="1"/>
</dbReference>
<keyword evidence="3 5" id="KW-0346">Stress response</keyword>
<reference evidence="7 8" key="1">
    <citation type="submission" date="2021-03" db="EMBL/GenBank/DDBJ databases">
        <title>Enterococcal diversity collection.</title>
        <authorList>
            <person name="Gilmore M.S."/>
            <person name="Schwartzman J."/>
            <person name="Van Tyne D."/>
            <person name="Martin M."/>
            <person name="Earl A.M."/>
            <person name="Manson A.L."/>
            <person name="Straub T."/>
            <person name="Salamzade R."/>
            <person name="Saavedra J."/>
            <person name="Lebreton F."/>
            <person name="Prichula J."/>
            <person name="Schaufler K."/>
            <person name="Gaca A."/>
            <person name="Sgardioli B."/>
            <person name="Wagenaar J."/>
            <person name="Strong T."/>
        </authorList>
    </citation>
    <scope>NUCLEOTIDE SEQUENCE [LARGE SCALE GENOMIC DNA]</scope>
    <source>
        <strain evidence="7 8">669A</strain>
    </source>
</reference>
<dbReference type="InterPro" id="IPR036388">
    <property type="entry name" value="WH-like_DNA-bd_sf"/>
</dbReference>
<protein>
    <recommendedName>
        <fullName evidence="5">Heat-inducible transcription repressor HrcA</fullName>
    </recommendedName>
</protein>
<dbReference type="Proteomes" id="UP000664601">
    <property type="component" value="Unassembled WGS sequence"/>
</dbReference>
<evidence type="ECO:0000256" key="5">
    <source>
        <dbReference type="HAMAP-Rule" id="MF_00081"/>
    </source>
</evidence>
<dbReference type="InterPro" id="IPR002571">
    <property type="entry name" value="HrcA"/>
</dbReference>
<comment type="function">
    <text evidence="5">Negative regulator of class I heat shock genes (grpE-dnaK-dnaJ and groELS operons). Prevents heat-shock induction of these operons.</text>
</comment>
<organism evidence="7 8">
    <name type="scientific">Candidatus Enterococcus moelleringii</name>
    <dbReference type="NCBI Taxonomy" id="2815325"/>
    <lineage>
        <taxon>Bacteria</taxon>
        <taxon>Bacillati</taxon>
        <taxon>Bacillota</taxon>
        <taxon>Bacilli</taxon>
        <taxon>Lactobacillales</taxon>
        <taxon>Enterococcaceae</taxon>
        <taxon>Enterococcus</taxon>
    </lineage>
</organism>
<dbReference type="Gene3D" id="3.30.390.60">
    <property type="entry name" value="Heat-inducible transcription repressor hrca homolog, domain 3"/>
    <property type="match status" value="1"/>
</dbReference>
<evidence type="ECO:0000259" key="6">
    <source>
        <dbReference type="Pfam" id="PF01628"/>
    </source>
</evidence>
<dbReference type="RefSeq" id="WP_207673663.1">
    <property type="nucleotide sequence ID" value="NZ_JAFREM010000018.1"/>
</dbReference>
<dbReference type="InterPro" id="IPR029016">
    <property type="entry name" value="GAF-like_dom_sf"/>
</dbReference>
<dbReference type="SUPFAM" id="SSF46785">
    <property type="entry name" value="Winged helix' DNA-binding domain"/>
    <property type="match status" value="1"/>
</dbReference>
<feature type="domain" description="Heat-inducible transcription repressor HrcA C-terminal" evidence="6">
    <location>
        <begin position="103"/>
        <end position="320"/>
    </location>
</feature>
<evidence type="ECO:0000313" key="7">
    <source>
        <dbReference type="EMBL" id="MBO1306732.1"/>
    </source>
</evidence>
<dbReference type="PANTHER" id="PTHR34824">
    <property type="entry name" value="HEAT-INDUCIBLE TRANSCRIPTION REPRESSOR HRCA"/>
    <property type="match status" value="1"/>
</dbReference>
<dbReference type="Gene3D" id="3.30.450.40">
    <property type="match status" value="1"/>
</dbReference>
<accession>A0ABS3LAR7</accession>
<dbReference type="Pfam" id="PF01628">
    <property type="entry name" value="HrcA"/>
    <property type="match status" value="1"/>
</dbReference>
<dbReference type="PANTHER" id="PTHR34824:SF1">
    <property type="entry name" value="HEAT-INDUCIBLE TRANSCRIPTION REPRESSOR HRCA"/>
    <property type="match status" value="1"/>
</dbReference>
<evidence type="ECO:0000256" key="4">
    <source>
        <dbReference type="ARBA" id="ARBA00023163"/>
    </source>
</evidence>
<evidence type="ECO:0000256" key="1">
    <source>
        <dbReference type="ARBA" id="ARBA00022491"/>
    </source>
</evidence>
<proteinExistence type="inferred from homology"/>
<dbReference type="PIRSF" id="PIRSF005485">
    <property type="entry name" value="HrcA"/>
    <property type="match status" value="1"/>
</dbReference>
<dbReference type="EMBL" id="JAFREM010000018">
    <property type="protein sequence ID" value="MBO1306732.1"/>
    <property type="molecule type" value="Genomic_DNA"/>
</dbReference>
<keyword evidence="4 5" id="KW-0804">Transcription</keyword>
<evidence type="ECO:0000256" key="2">
    <source>
        <dbReference type="ARBA" id="ARBA00023015"/>
    </source>
</evidence>
<sequence length="347" mass="39322">MLTERQNLILSLIIQQFTTSGQPVGSKKLMEEGVNASSATIRNDMKALEEYGLLEKTHSSSGRIPSMKGYRYYVDHLLKPGMVTDQEVDQIRSSLRKDIHEIDDIIRQSADILSQVTSYTAFSLGPEMKDRKLTGFRIVPLNDKQILAIIVTDRGNVESQVFRIPDNVESSDLEKMVAIINDRLVGEPLLTVYQKLRTEIPMILHRYFQTTDGISHLFDVVLNEAFEDKVFVSGGMNILNYNHDPDVQQFKTMYSLMQDPSKLTQLLQPSTAPIHIRIGTELGNELFDNMSLIQASYEIEGHGKGIIGLLGPANMPYSRMFSLIDVFRKELGSKLADYYRSLDRPDQ</sequence>
<dbReference type="SUPFAM" id="SSF55781">
    <property type="entry name" value="GAF domain-like"/>
    <property type="match status" value="1"/>
</dbReference>
<keyword evidence="2 5" id="KW-0805">Transcription regulation</keyword>
<name>A0ABS3LAR7_9ENTE</name>
<evidence type="ECO:0000313" key="8">
    <source>
        <dbReference type="Proteomes" id="UP000664601"/>
    </source>
</evidence>
<comment type="caution">
    <text evidence="7">The sequence shown here is derived from an EMBL/GenBank/DDBJ whole genome shotgun (WGS) entry which is preliminary data.</text>
</comment>
<comment type="similarity">
    <text evidence="5">Belongs to the HrcA family.</text>
</comment>
<dbReference type="InterPro" id="IPR023120">
    <property type="entry name" value="WHTH_transcript_rep_HrcA_IDD"/>
</dbReference>